<evidence type="ECO:0000313" key="1">
    <source>
        <dbReference type="EMBL" id="EMD16518.1"/>
    </source>
</evidence>
<dbReference type="Proteomes" id="UP000011758">
    <property type="component" value="Unassembled WGS sequence"/>
</dbReference>
<proteinExistence type="predicted"/>
<accession>M2NEA0</accession>
<comment type="caution">
    <text evidence="1">The sequence shown here is derived from an EMBL/GenBank/DDBJ whole genome shotgun (WGS) entry which is preliminary data.</text>
</comment>
<dbReference type="BioCyc" id="ECAT999415-HMP:GTTI-1098-MONOMER"/>
<organism evidence="1 2">
    <name type="scientific">Eggerthia catenaformis OT 569 = DSM 20559</name>
    <dbReference type="NCBI Taxonomy" id="999415"/>
    <lineage>
        <taxon>Bacteria</taxon>
        <taxon>Bacillati</taxon>
        <taxon>Bacillota</taxon>
        <taxon>Erysipelotrichia</taxon>
        <taxon>Erysipelotrichales</taxon>
        <taxon>Coprobacillaceae</taxon>
        <taxon>Eggerthia</taxon>
    </lineage>
</organism>
<dbReference type="AlphaFoldDB" id="M2NEA0"/>
<dbReference type="EMBL" id="AGEJ01000018">
    <property type="protein sequence ID" value="EMD16518.1"/>
    <property type="molecule type" value="Genomic_DNA"/>
</dbReference>
<name>M2NEA0_9FIRM</name>
<sequence length="73" mass="8415">MEDMYQKKEQGKLPKTISISGIGKFKYDDRGGYQARIKGIDVSLSCEDKTEYKYTAEEIIETMKEMEYDGMNG</sequence>
<protein>
    <submittedName>
        <fullName evidence="1">Uncharacterized protein</fullName>
    </submittedName>
</protein>
<dbReference type="STRING" id="999415.HMPREF9943_01072"/>
<reference evidence="1 2" key="1">
    <citation type="submission" date="2013-02" db="EMBL/GenBank/DDBJ databases">
        <title>The Genome Sequence of Lactobacillus catenaformis F0143.</title>
        <authorList>
            <consortium name="The Broad Institute Genome Sequencing Platform"/>
            <person name="Earl A."/>
            <person name="Ward D."/>
            <person name="Feldgarden M."/>
            <person name="Gevers D."/>
            <person name="Izard J."/>
            <person name="Blanton J.M."/>
            <person name="Mathney J."/>
            <person name="Dewhirst F.E."/>
            <person name="Young S.K."/>
            <person name="Zeng Q."/>
            <person name="Gargeya S."/>
            <person name="Fitzgerald M."/>
            <person name="Haas B."/>
            <person name="Abouelleil A."/>
            <person name="Alvarado L."/>
            <person name="Arachchi H.M."/>
            <person name="Berlin A."/>
            <person name="Chapman S.B."/>
            <person name="Gearin G."/>
            <person name="Goldberg J."/>
            <person name="Griggs A."/>
            <person name="Gujja S."/>
            <person name="Hansen M."/>
            <person name="Heiman D."/>
            <person name="Howarth C."/>
            <person name="Larimer J."/>
            <person name="Lui A."/>
            <person name="MacDonald P.J.P."/>
            <person name="McCowen C."/>
            <person name="Montmayeur A."/>
            <person name="Murphy C."/>
            <person name="Neiman D."/>
            <person name="Pearson M."/>
            <person name="Priest M."/>
            <person name="Roberts A."/>
            <person name="Saif S."/>
            <person name="Shea T."/>
            <person name="Sisk P."/>
            <person name="Stolte C."/>
            <person name="Sykes S."/>
            <person name="Wortman J."/>
            <person name="Nusbaum C."/>
            <person name="Birren B."/>
        </authorList>
    </citation>
    <scope>NUCLEOTIDE SEQUENCE [LARGE SCALE GENOMIC DNA]</scope>
    <source>
        <strain evidence="1 2">OT 569</strain>
    </source>
</reference>
<gene>
    <name evidence="1" type="ORF">HMPREF9943_01072</name>
</gene>
<evidence type="ECO:0000313" key="2">
    <source>
        <dbReference type="Proteomes" id="UP000011758"/>
    </source>
</evidence>
<keyword evidence="2" id="KW-1185">Reference proteome</keyword>